<dbReference type="PANTHER" id="PTHR10290">
    <property type="entry name" value="DNA TOPOISOMERASE I"/>
    <property type="match status" value="1"/>
</dbReference>
<dbReference type="InterPro" id="IPR036202">
    <property type="entry name" value="TopoI_DNA-bd_euk_N_sf"/>
</dbReference>
<evidence type="ECO:0000313" key="2">
    <source>
        <dbReference type="EMBL" id="GIX77644.1"/>
    </source>
</evidence>
<proteinExistence type="predicted"/>
<organism evidence="2 3">
    <name type="scientific">Caerostris extrusa</name>
    <name type="common">Bark spider</name>
    <name type="synonym">Caerostris bankana</name>
    <dbReference type="NCBI Taxonomy" id="172846"/>
    <lineage>
        <taxon>Eukaryota</taxon>
        <taxon>Metazoa</taxon>
        <taxon>Ecdysozoa</taxon>
        <taxon>Arthropoda</taxon>
        <taxon>Chelicerata</taxon>
        <taxon>Arachnida</taxon>
        <taxon>Araneae</taxon>
        <taxon>Araneomorphae</taxon>
        <taxon>Entelegynae</taxon>
        <taxon>Araneoidea</taxon>
        <taxon>Araneidae</taxon>
        <taxon>Caerostris</taxon>
    </lineage>
</organism>
<gene>
    <name evidence="2" type="ORF">CEXT_461511</name>
</gene>
<dbReference type="GO" id="GO:0005694">
    <property type="term" value="C:chromosome"/>
    <property type="evidence" value="ECO:0007669"/>
    <property type="project" value="InterPro"/>
</dbReference>
<dbReference type="InterPro" id="IPR013030">
    <property type="entry name" value="DNA_topo_DNA_db_N_dom2"/>
</dbReference>
<protein>
    <recommendedName>
        <fullName evidence="1">DNA topoisomerase I DNA binding eukaryotic-type domain-containing protein</fullName>
    </recommendedName>
</protein>
<dbReference type="GO" id="GO:0007059">
    <property type="term" value="P:chromosome segregation"/>
    <property type="evidence" value="ECO:0007669"/>
    <property type="project" value="TreeGrafter"/>
</dbReference>
<name>A0AAV4N0C5_CAEEX</name>
<dbReference type="GO" id="GO:0005730">
    <property type="term" value="C:nucleolus"/>
    <property type="evidence" value="ECO:0007669"/>
    <property type="project" value="TreeGrafter"/>
</dbReference>
<dbReference type="EMBL" id="BPLR01002777">
    <property type="protein sequence ID" value="GIX77644.1"/>
    <property type="molecule type" value="Genomic_DNA"/>
</dbReference>
<evidence type="ECO:0000313" key="3">
    <source>
        <dbReference type="Proteomes" id="UP001054945"/>
    </source>
</evidence>
<dbReference type="GO" id="GO:0003917">
    <property type="term" value="F:DNA topoisomerase type I (single strand cut, ATP-independent) activity"/>
    <property type="evidence" value="ECO:0007669"/>
    <property type="project" value="InterPro"/>
</dbReference>
<dbReference type="Gene3D" id="2.170.11.10">
    <property type="entry name" value="DNA Topoisomerase I, domain 2"/>
    <property type="match status" value="1"/>
</dbReference>
<dbReference type="GO" id="GO:0006265">
    <property type="term" value="P:DNA topological change"/>
    <property type="evidence" value="ECO:0007669"/>
    <property type="project" value="InterPro"/>
</dbReference>
<reference evidence="2 3" key="1">
    <citation type="submission" date="2021-06" db="EMBL/GenBank/DDBJ databases">
        <title>Caerostris extrusa draft genome.</title>
        <authorList>
            <person name="Kono N."/>
            <person name="Arakawa K."/>
        </authorList>
    </citation>
    <scope>NUCLEOTIDE SEQUENCE [LARGE SCALE GENOMIC DNA]</scope>
</reference>
<sequence length="127" mass="14336">MGYILATSSVWPSSQSISEISEWETGTHGSLSHKAVINMKERGHFFPGGFARTVPITFDIYIEEVWEEQKVGGGIKWQTLSHNGPIFAPAYERVPNHVKFYYSEYRNLDIGCPFIIWSKNGADYGSS</sequence>
<accession>A0AAV4N0C5</accession>
<dbReference type="Pfam" id="PF02919">
    <property type="entry name" value="Topoisom_I_N"/>
    <property type="match status" value="1"/>
</dbReference>
<dbReference type="InterPro" id="IPR008336">
    <property type="entry name" value="TopoI_DNA-bd_euk"/>
</dbReference>
<dbReference type="PANTHER" id="PTHR10290:SF3">
    <property type="entry name" value="DNA TOPOISOMERASE 1"/>
    <property type="match status" value="1"/>
</dbReference>
<evidence type="ECO:0000259" key="1">
    <source>
        <dbReference type="Pfam" id="PF02919"/>
    </source>
</evidence>
<dbReference type="GO" id="GO:0003677">
    <property type="term" value="F:DNA binding"/>
    <property type="evidence" value="ECO:0007669"/>
    <property type="project" value="InterPro"/>
</dbReference>
<dbReference type="Proteomes" id="UP001054945">
    <property type="component" value="Unassembled WGS sequence"/>
</dbReference>
<dbReference type="InterPro" id="IPR051062">
    <property type="entry name" value="Topoisomerase_IB"/>
</dbReference>
<dbReference type="SUPFAM" id="SSF56741">
    <property type="entry name" value="Eukaryotic DNA topoisomerase I, N-terminal DNA-binding fragment"/>
    <property type="match status" value="1"/>
</dbReference>
<feature type="domain" description="DNA topoisomerase I DNA binding eukaryotic-type" evidence="1">
    <location>
        <begin position="75"/>
        <end position="104"/>
    </location>
</feature>
<keyword evidence="3" id="KW-1185">Reference proteome</keyword>
<dbReference type="AlphaFoldDB" id="A0AAV4N0C5"/>
<dbReference type="GO" id="GO:0006260">
    <property type="term" value="P:DNA replication"/>
    <property type="evidence" value="ECO:0007669"/>
    <property type="project" value="TreeGrafter"/>
</dbReference>
<comment type="caution">
    <text evidence="2">The sequence shown here is derived from an EMBL/GenBank/DDBJ whole genome shotgun (WGS) entry which is preliminary data.</text>
</comment>